<evidence type="ECO:0000256" key="3">
    <source>
        <dbReference type="ARBA" id="ARBA00023015"/>
    </source>
</evidence>
<evidence type="ECO:0000256" key="8">
    <source>
        <dbReference type="SAM" id="MobiDB-lite"/>
    </source>
</evidence>
<evidence type="ECO:0000259" key="9">
    <source>
        <dbReference type="PROSITE" id="PS50217"/>
    </source>
</evidence>
<feature type="compositionally biased region" description="Acidic residues" evidence="8">
    <location>
        <begin position="79"/>
        <end position="93"/>
    </location>
</feature>
<dbReference type="AlphaFoldDB" id="A0A7S4K4A3"/>
<protein>
    <recommendedName>
        <fullName evidence="9">BZIP domain-containing protein</fullName>
    </recommendedName>
</protein>
<feature type="compositionally biased region" description="Basic and acidic residues" evidence="8">
    <location>
        <begin position="94"/>
        <end position="104"/>
    </location>
</feature>
<feature type="compositionally biased region" description="Low complexity" evidence="8">
    <location>
        <begin position="68"/>
        <end position="78"/>
    </location>
</feature>
<keyword evidence="7" id="KW-0175">Coiled coil</keyword>
<name>A0A7S4K4A3_9STRA</name>
<sequence>MNPYLTVHQGAMVAMMVGGQEIIFPKPTAPVVEVEGNRQLLLPQLVNVVHGAATDVITFANTAATSNGDEQQAQAQAETEAEAEAGEPPEDAEDRLTRSRERNREHARRTRLRKKAQLRALQDRIKELQEEGRILRQTVEECSIASILLGLSSGSGCGGSCSEDEGAATQQQGDGPATRASSASEPGAATAAMNFDPTAGATGTGGKRKRFLLDSSDHAPRPMKLRIRGQLTVIGGDGTDGNRAHINWKTGVYCDEDGVHRQLSSEELETLRRERNRMHAKMTRDRKKSFISAVERTIHELERENSRMRDILAKQARRHFPAAASGGGAVSDAKATKTVGVNVNAASVTPDSTPLFAAAKAPSPGCVSPAEITVQEQVQQQQQPPQPLLPMPAVPAMGAIRVGADIGVPPPPLSQRRYRPLTVAPAMPLASAQLSGAPASVSLGEALSQATKIPPLPTAIHGFSVMG</sequence>
<keyword evidence="6" id="KW-0539">Nucleus</keyword>
<gene>
    <name evidence="10" type="ORF">OAUR00152_LOCUS39026</name>
</gene>
<evidence type="ECO:0000256" key="7">
    <source>
        <dbReference type="SAM" id="Coils"/>
    </source>
</evidence>
<dbReference type="Pfam" id="PF07716">
    <property type="entry name" value="bZIP_2"/>
    <property type="match status" value="1"/>
</dbReference>
<dbReference type="InterPro" id="IPR004827">
    <property type="entry name" value="bZIP"/>
</dbReference>
<dbReference type="Pfam" id="PF00170">
    <property type="entry name" value="bZIP_1"/>
    <property type="match status" value="1"/>
</dbReference>
<keyword evidence="4" id="KW-0238">DNA-binding</keyword>
<dbReference type="PANTHER" id="PTHR46714:SF6">
    <property type="entry name" value="TRANSCRIPTIONAL ACTIVATOR HAC1"/>
    <property type="match status" value="1"/>
</dbReference>
<proteinExistence type="inferred from homology"/>
<organism evidence="10">
    <name type="scientific">Odontella aurita</name>
    <dbReference type="NCBI Taxonomy" id="265563"/>
    <lineage>
        <taxon>Eukaryota</taxon>
        <taxon>Sar</taxon>
        <taxon>Stramenopiles</taxon>
        <taxon>Ochrophyta</taxon>
        <taxon>Bacillariophyta</taxon>
        <taxon>Mediophyceae</taxon>
        <taxon>Biddulphiophycidae</taxon>
        <taxon>Eupodiscales</taxon>
        <taxon>Odontellaceae</taxon>
        <taxon>Odontella</taxon>
    </lineage>
</organism>
<dbReference type="InterPro" id="IPR046347">
    <property type="entry name" value="bZIP_sf"/>
</dbReference>
<dbReference type="EMBL" id="HBKQ01057082">
    <property type="protein sequence ID" value="CAE2283540.1"/>
    <property type="molecule type" value="Transcribed_RNA"/>
</dbReference>
<dbReference type="GO" id="GO:0005634">
    <property type="term" value="C:nucleus"/>
    <property type="evidence" value="ECO:0007669"/>
    <property type="project" value="UniProtKB-SubCell"/>
</dbReference>
<feature type="region of interest" description="Disordered" evidence="8">
    <location>
        <begin position="158"/>
        <end position="215"/>
    </location>
</feature>
<feature type="coiled-coil region" evidence="7">
    <location>
        <begin position="261"/>
        <end position="318"/>
    </location>
</feature>
<feature type="domain" description="BZIP" evidence="9">
    <location>
        <begin position="93"/>
        <end position="141"/>
    </location>
</feature>
<dbReference type="InterPro" id="IPR044280">
    <property type="entry name" value="Hac1/HY5"/>
</dbReference>
<dbReference type="PANTHER" id="PTHR46714">
    <property type="entry name" value="TRANSCRIPTIONAL ACTIVATOR HAC1"/>
    <property type="match status" value="1"/>
</dbReference>
<dbReference type="PROSITE" id="PS50217">
    <property type="entry name" value="BZIP"/>
    <property type="match status" value="2"/>
</dbReference>
<dbReference type="GO" id="GO:0003677">
    <property type="term" value="F:DNA binding"/>
    <property type="evidence" value="ECO:0007669"/>
    <property type="project" value="UniProtKB-KW"/>
</dbReference>
<keyword evidence="3" id="KW-0805">Transcription regulation</keyword>
<feature type="compositionally biased region" description="Basic residues" evidence="8">
    <location>
        <begin position="105"/>
        <end position="115"/>
    </location>
</feature>
<evidence type="ECO:0000256" key="6">
    <source>
        <dbReference type="ARBA" id="ARBA00023242"/>
    </source>
</evidence>
<dbReference type="CDD" id="cd14809">
    <property type="entry name" value="bZIP_AUREO-like"/>
    <property type="match status" value="2"/>
</dbReference>
<evidence type="ECO:0000313" key="10">
    <source>
        <dbReference type="EMBL" id="CAE2283540.1"/>
    </source>
</evidence>
<dbReference type="GO" id="GO:0045944">
    <property type="term" value="P:positive regulation of transcription by RNA polymerase II"/>
    <property type="evidence" value="ECO:0007669"/>
    <property type="project" value="InterPro"/>
</dbReference>
<comment type="subcellular location">
    <subcellularLocation>
        <location evidence="1">Nucleus</location>
    </subcellularLocation>
</comment>
<feature type="domain" description="BZIP" evidence="9">
    <location>
        <begin position="266"/>
        <end position="309"/>
    </location>
</feature>
<keyword evidence="5" id="KW-0804">Transcription</keyword>
<dbReference type="SMART" id="SM00338">
    <property type="entry name" value="BRLZ"/>
    <property type="match status" value="2"/>
</dbReference>
<evidence type="ECO:0000256" key="5">
    <source>
        <dbReference type="ARBA" id="ARBA00023163"/>
    </source>
</evidence>
<reference evidence="10" key="1">
    <citation type="submission" date="2021-01" db="EMBL/GenBank/DDBJ databases">
        <authorList>
            <person name="Corre E."/>
            <person name="Pelletier E."/>
            <person name="Niang G."/>
            <person name="Scheremetjew M."/>
            <person name="Finn R."/>
            <person name="Kale V."/>
            <person name="Holt S."/>
            <person name="Cochrane G."/>
            <person name="Meng A."/>
            <person name="Brown T."/>
            <person name="Cohen L."/>
        </authorList>
    </citation>
    <scope>NUCLEOTIDE SEQUENCE</scope>
    <source>
        <strain evidence="10">Isolate 1302-5</strain>
    </source>
</reference>
<dbReference type="SUPFAM" id="SSF57959">
    <property type="entry name" value="Leucine zipper domain"/>
    <property type="match status" value="1"/>
</dbReference>
<evidence type="ECO:0000256" key="4">
    <source>
        <dbReference type="ARBA" id="ARBA00023125"/>
    </source>
</evidence>
<dbReference type="GO" id="GO:0000981">
    <property type="term" value="F:DNA-binding transcription factor activity, RNA polymerase II-specific"/>
    <property type="evidence" value="ECO:0007669"/>
    <property type="project" value="InterPro"/>
</dbReference>
<feature type="compositionally biased region" description="Polar residues" evidence="8">
    <location>
        <begin position="168"/>
        <end position="184"/>
    </location>
</feature>
<feature type="region of interest" description="Disordered" evidence="8">
    <location>
        <begin position="67"/>
        <end position="115"/>
    </location>
</feature>
<dbReference type="Gene3D" id="1.20.5.170">
    <property type="match status" value="2"/>
</dbReference>
<accession>A0A7S4K4A3</accession>
<comment type="similarity">
    <text evidence="2">Belongs to the bZIP family.</text>
</comment>
<evidence type="ECO:0000256" key="2">
    <source>
        <dbReference type="ARBA" id="ARBA00007163"/>
    </source>
</evidence>
<evidence type="ECO:0000256" key="1">
    <source>
        <dbReference type="ARBA" id="ARBA00004123"/>
    </source>
</evidence>